<comment type="caution">
    <text evidence="1">The sequence shown here is derived from an EMBL/GenBank/DDBJ whole genome shotgun (WGS) entry which is preliminary data.</text>
</comment>
<protein>
    <submittedName>
        <fullName evidence="1">Uncharacterized protein</fullName>
    </submittedName>
</protein>
<sequence length="173" mass="20093">MSELEQPMEELAIAEQLPKGFEKVFLYNPVTVYPISIPRRTDALVRTSLPPPHLHLGALVTLEEFVKYARHVGKLTDEDVKRHYYWPERVGRYLAKKYRLTEYLGNNLLGTSAHINRGPKNYMLTICSNFTYKTVFPIDQRDLLAEELAKYHEHFGDEIDDEDEESPMPLGQI</sequence>
<evidence type="ECO:0000313" key="1">
    <source>
        <dbReference type="EMBL" id="KAF5351369.1"/>
    </source>
</evidence>
<proteinExistence type="predicted"/>
<reference evidence="1 2" key="1">
    <citation type="journal article" date="2020" name="ISME J.">
        <title>Uncovering the hidden diversity of litter-decomposition mechanisms in mushroom-forming fungi.</title>
        <authorList>
            <person name="Floudas D."/>
            <person name="Bentzer J."/>
            <person name="Ahren D."/>
            <person name="Johansson T."/>
            <person name="Persson P."/>
            <person name="Tunlid A."/>
        </authorList>
    </citation>
    <scope>NUCLEOTIDE SEQUENCE [LARGE SCALE GENOMIC DNA]</scope>
    <source>
        <strain evidence="1 2">CBS 291.85</strain>
    </source>
</reference>
<evidence type="ECO:0000313" key="2">
    <source>
        <dbReference type="Proteomes" id="UP000559256"/>
    </source>
</evidence>
<dbReference type="EMBL" id="JAACJM010000071">
    <property type="protein sequence ID" value="KAF5351369.1"/>
    <property type="molecule type" value="Genomic_DNA"/>
</dbReference>
<gene>
    <name evidence="1" type="ORF">D9758_008054</name>
</gene>
<accession>A0A8H5D1H7</accession>
<organism evidence="1 2">
    <name type="scientific">Tetrapyrgos nigripes</name>
    <dbReference type="NCBI Taxonomy" id="182062"/>
    <lineage>
        <taxon>Eukaryota</taxon>
        <taxon>Fungi</taxon>
        <taxon>Dikarya</taxon>
        <taxon>Basidiomycota</taxon>
        <taxon>Agaricomycotina</taxon>
        <taxon>Agaricomycetes</taxon>
        <taxon>Agaricomycetidae</taxon>
        <taxon>Agaricales</taxon>
        <taxon>Marasmiineae</taxon>
        <taxon>Marasmiaceae</taxon>
        <taxon>Tetrapyrgos</taxon>
    </lineage>
</organism>
<name>A0A8H5D1H7_9AGAR</name>
<keyword evidence="2" id="KW-1185">Reference proteome</keyword>
<dbReference type="Proteomes" id="UP000559256">
    <property type="component" value="Unassembled WGS sequence"/>
</dbReference>
<dbReference type="AlphaFoldDB" id="A0A8H5D1H7"/>